<protein>
    <submittedName>
        <fullName evidence="1">Uncharacterized protein</fullName>
    </submittedName>
</protein>
<comment type="caution">
    <text evidence="1">The sequence shown here is derived from an EMBL/GenBank/DDBJ whole genome shotgun (WGS) entry which is preliminary data.</text>
</comment>
<reference evidence="1" key="1">
    <citation type="submission" date="2022-03" db="EMBL/GenBank/DDBJ databases">
        <title>Genomic analyses of argali, domestic sheep and their hybrids provide insights into chromosomal evolution, heterosis and genetic basis of agronomic traits.</title>
        <authorList>
            <person name="Li M."/>
        </authorList>
    </citation>
    <scope>NUCLEOTIDE SEQUENCE</scope>
    <source>
        <strain evidence="1">CAU-MHL-2022a</strain>
        <tissue evidence="1">Skin</tissue>
    </source>
</reference>
<dbReference type="EMBL" id="JAKZEL010000001">
    <property type="protein sequence ID" value="KAI4547702.1"/>
    <property type="molecule type" value="Genomic_DNA"/>
</dbReference>
<dbReference type="Proteomes" id="UP001214576">
    <property type="component" value="Unassembled WGS sequence"/>
</dbReference>
<name>A0AAD4UN31_OVIAM</name>
<evidence type="ECO:0000313" key="2">
    <source>
        <dbReference type="Proteomes" id="UP001214576"/>
    </source>
</evidence>
<accession>A0AAD4UN31</accession>
<organism evidence="1 2">
    <name type="scientific">Ovis ammon polii</name>
    <dbReference type="NCBI Taxonomy" id="230172"/>
    <lineage>
        <taxon>Eukaryota</taxon>
        <taxon>Metazoa</taxon>
        <taxon>Chordata</taxon>
        <taxon>Craniata</taxon>
        <taxon>Vertebrata</taxon>
        <taxon>Euteleostomi</taxon>
        <taxon>Mammalia</taxon>
        <taxon>Eutheria</taxon>
        <taxon>Laurasiatheria</taxon>
        <taxon>Artiodactyla</taxon>
        <taxon>Ruminantia</taxon>
        <taxon>Pecora</taxon>
        <taxon>Bovidae</taxon>
        <taxon>Caprinae</taxon>
        <taxon>Ovis</taxon>
    </lineage>
</organism>
<evidence type="ECO:0000313" key="1">
    <source>
        <dbReference type="EMBL" id="KAI4547702.1"/>
    </source>
</evidence>
<keyword evidence="2" id="KW-1185">Reference proteome</keyword>
<sequence>MKFYSRQGLTSSLHGWRPCFQHYHQIKSLVLKGKALITALVFTKDELENEMPVLIKYAPEGIDVLRLVAKSCPTLSDPMDCSLPDSSVHGDSPGKNTGVGCHSLLQGIFPT</sequence>
<gene>
    <name evidence="1" type="ORF">MG293_000032</name>
</gene>
<proteinExistence type="predicted"/>
<dbReference type="AlphaFoldDB" id="A0AAD4UN31"/>